<dbReference type="GO" id="GO:0055037">
    <property type="term" value="C:recycling endosome"/>
    <property type="evidence" value="ECO:0007669"/>
    <property type="project" value="TreeGrafter"/>
</dbReference>
<reference evidence="2" key="3">
    <citation type="submission" date="2025-09" db="UniProtKB">
        <authorList>
            <consortium name="Ensembl"/>
        </authorList>
    </citation>
    <scope>IDENTIFICATION</scope>
</reference>
<evidence type="ECO:0000313" key="2">
    <source>
        <dbReference type="Ensembl" id="ENSLACP00000007438.1"/>
    </source>
</evidence>
<dbReference type="PANTHER" id="PTHR46958">
    <property type="entry name" value="B-CELL RECEPTOR CD22"/>
    <property type="match status" value="1"/>
</dbReference>
<dbReference type="InParanoid" id="H3ACR7"/>
<organism evidence="2 3">
    <name type="scientific">Latimeria chalumnae</name>
    <name type="common">Coelacanth</name>
    <dbReference type="NCBI Taxonomy" id="7897"/>
    <lineage>
        <taxon>Eukaryota</taxon>
        <taxon>Metazoa</taxon>
        <taxon>Chordata</taxon>
        <taxon>Craniata</taxon>
        <taxon>Vertebrata</taxon>
        <taxon>Euteleostomi</taxon>
        <taxon>Coelacanthiformes</taxon>
        <taxon>Coelacanthidae</taxon>
        <taxon>Latimeria</taxon>
    </lineage>
</organism>
<evidence type="ECO:0000259" key="1">
    <source>
        <dbReference type="PROSITE" id="PS50835"/>
    </source>
</evidence>
<dbReference type="GO" id="GO:0042113">
    <property type="term" value="P:B cell activation"/>
    <property type="evidence" value="ECO:0007669"/>
    <property type="project" value="TreeGrafter"/>
</dbReference>
<dbReference type="GO" id="GO:0009897">
    <property type="term" value="C:external side of plasma membrane"/>
    <property type="evidence" value="ECO:0007669"/>
    <property type="project" value="TreeGrafter"/>
</dbReference>
<feature type="domain" description="Ig-like" evidence="1">
    <location>
        <begin position="267"/>
        <end position="347"/>
    </location>
</feature>
<dbReference type="InterPro" id="IPR003598">
    <property type="entry name" value="Ig_sub2"/>
</dbReference>
<reference evidence="3" key="1">
    <citation type="submission" date="2011-08" db="EMBL/GenBank/DDBJ databases">
        <title>The draft genome of Latimeria chalumnae.</title>
        <authorList>
            <person name="Di Palma F."/>
            <person name="Alfoldi J."/>
            <person name="Johnson J."/>
            <person name="Berlin A."/>
            <person name="Gnerre S."/>
            <person name="Jaffe D."/>
            <person name="MacCallum I."/>
            <person name="Young S."/>
            <person name="Walker B.J."/>
            <person name="Lander E."/>
            <person name="Lindblad-Toh K."/>
        </authorList>
    </citation>
    <scope>NUCLEOTIDE SEQUENCE [LARGE SCALE GENOMIC DNA]</scope>
    <source>
        <strain evidence="3">Wild caught</strain>
    </source>
</reference>
<dbReference type="GeneTree" id="ENSGT01150000286907"/>
<dbReference type="PROSITE" id="PS50835">
    <property type="entry name" value="IG_LIKE"/>
    <property type="match status" value="5"/>
</dbReference>
<dbReference type="CDD" id="cd00096">
    <property type="entry name" value="Ig"/>
    <property type="match status" value="3"/>
</dbReference>
<feature type="domain" description="Ig-like" evidence="1">
    <location>
        <begin position="181"/>
        <end position="264"/>
    </location>
</feature>
<dbReference type="InterPro" id="IPR036179">
    <property type="entry name" value="Ig-like_dom_sf"/>
</dbReference>
<reference evidence="2" key="2">
    <citation type="submission" date="2025-08" db="UniProtKB">
        <authorList>
            <consortium name="Ensembl"/>
        </authorList>
    </citation>
    <scope>IDENTIFICATION</scope>
</reference>
<proteinExistence type="predicted"/>
<accession>H3ACR7</accession>
<sequence length="460" mass="50820">SDAPKLATIELVSSGEIHEGSTLTLTCTAQGNPPVTYSWVQHKDMSWTDKGYQDTLTLEKVTGKDSGNYYCKARNQVGEIYSTLVNINVIYVPKNTNVSVYPLKFKQGDEVVLNCIADSNPGFSSYTWYKDKKWLRREYRATLGFSHIAISDAGGYTCLPENAVGPGSPSAEITLDVLYPPKHTRAEISPKGEIKEGSDVILTCKGDSNPRVNYIWLKDKGRLLESSNLLFITTVRKIRIKLNSSASLVFVSCSILRYERLFISDAPRDTKVVLSTDRIYEGEDVTLRCETQSNSPAHIAWYKNGILYKSSVSALRFKRISRWHSASYSCVVKNLVRRISSEPAHVNVLYAPRNTIVVLSNSLIQEGDDVALTCKTDSNPPAEFTWSKNGIQEMRGSGWTLQLYNVTTQATGNYSCTAVNVVGISTSQPVSLVLSKYGENLWGGMSIACGAITVTVVIIV</sequence>
<dbReference type="Gene3D" id="2.60.40.10">
    <property type="entry name" value="Immunoglobulins"/>
    <property type="match status" value="5"/>
</dbReference>
<dbReference type="GO" id="GO:0070062">
    <property type="term" value="C:extracellular exosome"/>
    <property type="evidence" value="ECO:0007669"/>
    <property type="project" value="TreeGrafter"/>
</dbReference>
<evidence type="ECO:0000313" key="3">
    <source>
        <dbReference type="Proteomes" id="UP000008672"/>
    </source>
</evidence>
<dbReference type="OMA" id="TIHVIAY"/>
<dbReference type="EMBL" id="AFYH01227342">
    <property type="status" value="NOT_ANNOTATED_CDS"/>
    <property type="molecule type" value="Genomic_DNA"/>
</dbReference>
<dbReference type="GO" id="GO:0042609">
    <property type="term" value="F:CD4 receptor binding"/>
    <property type="evidence" value="ECO:0007669"/>
    <property type="project" value="TreeGrafter"/>
</dbReference>
<dbReference type="Ensembl" id="ENSLACT00000007500.1">
    <property type="protein sequence ID" value="ENSLACP00000007438.1"/>
    <property type="gene ID" value="ENSLACG00000006596.1"/>
</dbReference>
<dbReference type="SUPFAM" id="SSF48726">
    <property type="entry name" value="Immunoglobulin"/>
    <property type="match status" value="5"/>
</dbReference>
<dbReference type="InterPro" id="IPR007110">
    <property type="entry name" value="Ig-like_dom"/>
</dbReference>
<dbReference type="PANTHER" id="PTHR46958:SF1">
    <property type="entry name" value="B-CELL RECEPTOR CD22"/>
    <property type="match status" value="1"/>
</dbReference>
<dbReference type="SMART" id="SM00409">
    <property type="entry name" value="IG"/>
    <property type="match status" value="4"/>
</dbReference>
<dbReference type="GO" id="GO:0030888">
    <property type="term" value="P:regulation of B cell proliferation"/>
    <property type="evidence" value="ECO:0007669"/>
    <property type="project" value="TreeGrafter"/>
</dbReference>
<dbReference type="SMART" id="SM00408">
    <property type="entry name" value="IGc2"/>
    <property type="match status" value="4"/>
</dbReference>
<dbReference type="Proteomes" id="UP000008672">
    <property type="component" value="Unassembled WGS sequence"/>
</dbReference>
<feature type="domain" description="Ig-like" evidence="1">
    <location>
        <begin position="93"/>
        <end position="174"/>
    </location>
</feature>
<feature type="domain" description="Ig-like" evidence="1">
    <location>
        <begin position="4"/>
        <end position="88"/>
    </location>
</feature>
<name>H3ACR7_LATCH</name>
<dbReference type="GO" id="GO:0005769">
    <property type="term" value="C:early endosome"/>
    <property type="evidence" value="ECO:0007669"/>
    <property type="project" value="TreeGrafter"/>
</dbReference>
<dbReference type="HOGENOM" id="CLU_024555_7_0_1"/>
<dbReference type="STRING" id="7897.ENSLACP00000007438"/>
<dbReference type="InterPro" id="IPR013783">
    <property type="entry name" value="Ig-like_fold"/>
</dbReference>
<dbReference type="Pfam" id="PF13927">
    <property type="entry name" value="Ig_3"/>
    <property type="match status" value="3"/>
</dbReference>
<dbReference type="GO" id="GO:0050859">
    <property type="term" value="P:negative regulation of B cell receptor signaling pathway"/>
    <property type="evidence" value="ECO:0007669"/>
    <property type="project" value="TreeGrafter"/>
</dbReference>
<dbReference type="Pfam" id="PF13895">
    <property type="entry name" value="Ig_2"/>
    <property type="match status" value="1"/>
</dbReference>
<dbReference type="eggNOG" id="KOG4475">
    <property type="taxonomic scope" value="Eukaryota"/>
</dbReference>
<protein>
    <recommendedName>
        <fullName evidence="1">Ig-like domain-containing protein</fullName>
    </recommendedName>
</protein>
<dbReference type="AlphaFoldDB" id="H3ACR7"/>
<dbReference type="GO" id="GO:0033691">
    <property type="term" value="F:sialic acid binding"/>
    <property type="evidence" value="ECO:0007669"/>
    <property type="project" value="TreeGrafter"/>
</dbReference>
<dbReference type="InterPro" id="IPR003599">
    <property type="entry name" value="Ig_sub"/>
</dbReference>
<keyword evidence="3" id="KW-1185">Reference proteome</keyword>
<dbReference type="GO" id="GO:0019903">
    <property type="term" value="F:protein phosphatase binding"/>
    <property type="evidence" value="ECO:0007669"/>
    <property type="project" value="TreeGrafter"/>
</dbReference>
<feature type="domain" description="Ig-like" evidence="1">
    <location>
        <begin position="352"/>
        <end position="431"/>
    </location>
</feature>